<reference evidence="3 4" key="1">
    <citation type="submission" date="2023-07" db="EMBL/GenBank/DDBJ databases">
        <title>Sequencing the genomes of 1000 actinobacteria strains.</title>
        <authorList>
            <person name="Klenk H.-P."/>
        </authorList>
    </citation>
    <scope>NUCLEOTIDE SEQUENCE [LARGE SCALE GENOMIC DNA]</scope>
    <source>
        <strain evidence="3 4">GD13</strain>
    </source>
</reference>
<evidence type="ECO:0000256" key="2">
    <source>
        <dbReference type="SAM" id="SignalP"/>
    </source>
</evidence>
<gene>
    <name evidence="3" type="ORF">J2S59_003225</name>
</gene>
<feature type="chain" id="PRO_5046588420" description="PKD domain-containing protein" evidence="2">
    <location>
        <begin position="38"/>
        <end position="293"/>
    </location>
</feature>
<dbReference type="Proteomes" id="UP001240447">
    <property type="component" value="Unassembled WGS sequence"/>
</dbReference>
<name>A0ABT9NSL6_9ACTN</name>
<feature type="signal peptide" evidence="2">
    <location>
        <begin position="1"/>
        <end position="37"/>
    </location>
</feature>
<organism evidence="3 4">
    <name type="scientific">Nocardioides massiliensis</name>
    <dbReference type="NCBI Taxonomy" id="1325935"/>
    <lineage>
        <taxon>Bacteria</taxon>
        <taxon>Bacillati</taxon>
        <taxon>Actinomycetota</taxon>
        <taxon>Actinomycetes</taxon>
        <taxon>Propionibacteriales</taxon>
        <taxon>Nocardioidaceae</taxon>
        <taxon>Nocardioides</taxon>
    </lineage>
</organism>
<keyword evidence="4" id="KW-1185">Reference proteome</keyword>
<accession>A0ABT9NSL6</accession>
<sequence length="293" mass="32053">MDRPRNPDAFMRTLKRLAAFYLALFLAAFQFDAAALAQDQIGGGADDDVFFVDVERNQPPGSTPGDATPVRGDGDGEPRYDGYRSEPACGSRLGVRIPECEQQWFCPPGQMYWHILGRETATGRWVTIGGQCTPTGEEPTLPEATPAEITPAIVLRALRRLGLPEAHAQTQPEGTTLVNFDTIFFADAEIQTRDVTLLGRAVTIEAEPVEFTWHHGDGTSRTTTEPGAPYPARDITHRYASASDEPLAPRVDVTYRARFQVEGGPWRPISETVTIEGPTGSLEVTEATPVLTR</sequence>
<evidence type="ECO:0000313" key="4">
    <source>
        <dbReference type="Proteomes" id="UP001240447"/>
    </source>
</evidence>
<protein>
    <recommendedName>
        <fullName evidence="5">PKD domain-containing protein</fullName>
    </recommendedName>
</protein>
<feature type="compositionally biased region" description="Basic and acidic residues" evidence="1">
    <location>
        <begin position="72"/>
        <end position="84"/>
    </location>
</feature>
<comment type="caution">
    <text evidence="3">The sequence shown here is derived from an EMBL/GenBank/DDBJ whole genome shotgun (WGS) entry which is preliminary data.</text>
</comment>
<dbReference type="EMBL" id="JAUSQM010000001">
    <property type="protein sequence ID" value="MDP9823416.1"/>
    <property type="molecule type" value="Genomic_DNA"/>
</dbReference>
<dbReference type="RefSeq" id="WP_306825291.1">
    <property type="nucleotide sequence ID" value="NZ_JAUSQM010000001.1"/>
</dbReference>
<keyword evidence="2" id="KW-0732">Signal</keyword>
<evidence type="ECO:0000313" key="3">
    <source>
        <dbReference type="EMBL" id="MDP9823416.1"/>
    </source>
</evidence>
<feature type="region of interest" description="Disordered" evidence="1">
    <location>
        <begin position="54"/>
        <end position="85"/>
    </location>
</feature>
<evidence type="ECO:0000256" key="1">
    <source>
        <dbReference type="SAM" id="MobiDB-lite"/>
    </source>
</evidence>
<proteinExistence type="predicted"/>
<evidence type="ECO:0008006" key="5">
    <source>
        <dbReference type="Google" id="ProtNLM"/>
    </source>
</evidence>